<dbReference type="OrthoDB" id="13008at10239"/>
<dbReference type="InterPro" id="IPR019627">
    <property type="entry name" value="YAcAr"/>
</dbReference>
<dbReference type="EMBL" id="KM236243">
    <property type="protein sequence ID" value="AIW03943.1"/>
    <property type="molecule type" value="Genomic_DNA"/>
</dbReference>
<feature type="domain" description="YspA cpYpsA-related SLOG" evidence="1">
    <location>
        <begin position="3"/>
        <end position="64"/>
    </location>
</feature>
<keyword evidence="3" id="KW-1185">Reference proteome</keyword>
<name>A0A0A0RW64_9CAUD</name>
<organism evidence="2 3">
    <name type="scientific">Escherichia phage Seurat</name>
    <dbReference type="NCBI Taxonomy" id="1540098"/>
    <lineage>
        <taxon>Viruses</taxon>
        <taxon>Duplodnaviria</taxon>
        <taxon>Heunggongvirae</taxon>
        <taxon>Uroviricota</taxon>
        <taxon>Caudoviricetes</taxon>
        <taxon>Queuovirinae</taxon>
        <taxon>Seuratvirus</taxon>
        <taxon>Seuratvirus seurat</taxon>
    </lineage>
</organism>
<accession>A0A0A0RW64</accession>
<reference evidence="2 3" key="1">
    <citation type="submission" date="2014-07" db="EMBL/GenBank/DDBJ databases">
        <title>The Complete Genome of Enterotoxigenic Escherichia coli Siphophage Seurat.</title>
        <authorList>
            <person name="Doan D.P."/>
            <person name="Lessor L.E."/>
            <person name="Hernandez A.C."/>
            <person name="Everett G.F.K."/>
        </authorList>
    </citation>
    <scope>NUCLEOTIDE SEQUENCE [LARGE SCALE GENOMIC DNA]</scope>
</reference>
<evidence type="ECO:0000313" key="3">
    <source>
        <dbReference type="Proteomes" id="UP000030205"/>
    </source>
</evidence>
<dbReference type="KEGG" id="vg:24608691"/>
<gene>
    <name evidence="2" type="ORF">CPT_Seurat80</name>
</gene>
<protein>
    <recommendedName>
        <fullName evidence="1">YspA cpYpsA-related SLOG domain-containing protein</fullName>
    </recommendedName>
</protein>
<dbReference type="GeneID" id="24608691"/>
<evidence type="ECO:0000259" key="1">
    <source>
        <dbReference type="Pfam" id="PF10686"/>
    </source>
</evidence>
<dbReference type="Pfam" id="PF10686">
    <property type="entry name" value="YAcAr"/>
    <property type="match status" value="1"/>
</dbReference>
<dbReference type="Proteomes" id="UP000030205">
    <property type="component" value="Segment"/>
</dbReference>
<proteinExistence type="predicted"/>
<dbReference type="SUPFAM" id="SSF102405">
    <property type="entry name" value="MCP/YpsA-like"/>
    <property type="match status" value="1"/>
</dbReference>
<evidence type="ECO:0000313" key="2">
    <source>
        <dbReference type="EMBL" id="AIW03943.1"/>
    </source>
</evidence>
<dbReference type="RefSeq" id="YP_009152024.1">
    <property type="nucleotide sequence ID" value="NC_027378.1"/>
</dbReference>
<sequence>MLLVVTGGRDFKHVEYIYAQLDKLHMQRRITTLRHGDADGVDRICAHWAERNGIKTEAFPAPWDNLSLPNTKIRYNAKGAYNAQAGAYRNQLMLDTDPKPDHAIVFPGGAGTMDMYRRIKASGIPYTLAE</sequence>